<reference evidence="2" key="1">
    <citation type="submission" date="2012-04" db="EMBL/GenBank/DDBJ databases">
        <title>The Genome Sequence of Loa loa.</title>
        <authorList>
            <consortium name="The Broad Institute Genome Sequencing Platform"/>
            <consortium name="Broad Institute Genome Sequencing Center for Infectious Disease"/>
            <person name="Nutman T.B."/>
            <person name="Fink D.L."/>
            <person name="Russ C."/>
            <person name="Young S."/>
            <person name="Zeng Q."/>
            <person name="Gargeya S."/>
            <person name="Alvarado L."/>
            <person name="Berlin A."/>
            <person name="Chapman S.B."/>
            <person name="Chen Z."/>
            <person name="Freedman E."/>
            <person name="Gellesch M."/>
            <person name="Goldberg J."/>
            <person name="Griggs A."/>
            <person name="Gujja S."/>
            <person name="Heilman E.R."/>
            <person name="Heiman D."/>
            <person name="Howarth C."/>
            <person name="Mehta T."/>
            <person name="Neiman D."/>
            <person name="Pearson M."/>
            <person name="Roberts A."/>
            <person name="Saif S."/>
            <person name="Shea T."/>
            <person name="Shenoy N."/>
            <person name="Sisk P."/>
            <person name="Stolte C."/>
            <person name="Sykes S."/>
            <person name="White J."/>
            <person name="Yandava C."/>
            <person name="Haas B."/>
            <person name="Henn M.R."/>
            <person name="Nusbaum C."/>
            <person name="Birren B."/>
        </authorList>
    </citation>
    <scope>NUCLEOTIDE SEQUENCE [LARGE SCALE GENOMIC DNA]</scope>
</reference>
<keyword evidence="1" id="KW-1133">Transmembrane helix</keyword>
<sequence length="192" mass="20851">MEDSGKKCLAKNEVLIEDGSSKTNNNLSMTPPDGGYGWIIVFASFFANVIVDGIIYSIGKTLVEVWEQDFGTTAMQASLVQSLLAGSEVVRILILLLVSIYNHINCFQGPLASGLANLFGCRLVVIVGSMTTFVGFILSSIVPSLPLLYITFGIIGGKYKCLASFDSSKRKGEKRILGMKQLSFCCENLFKL</sequence>
<dbReference type="InterPro" id="IPR050327">
    <property type="entry name" value="Proton-linked_MCT"/>
</dbReference>
<dbReference type="PANTHER" id="PTHR11360:SF238">
    <property type="entry name" value="SD10469P"/>
    <property type="match status" value="1"/>
</dbReference>
<evidence type="ECO:0000313" key="3">
    <source>
        <dbReference type="WBParaSite" id="EN70_939"/>
    </source>
</evidence>
<dbReference type="Proteomes" id="UP000095285">
    <property type="component" value="Unassembled WGS sequence"/>
</dbReference>
<feature type="transmembrane region" description="Helical" evidence="1">
    <location>
        <begin position="36"/>
        <end position="59"/>
    </location>
</feature>
<keyword evidence="2" id="KW-1185">Reference proteome</keyword>
<keyword evidence="1" id="KW-0812">Transmembrane</keyword>
<proteinExistence type="predicted"/>
<dbReference type="AlphaFoldDB" id="A0A1I7W426"/>
<dbReference type="InterPro" id="IPR036259">
    <property type="entry name" value="MFS_trans_sf"/>
</dbReference>
<evidence type="ECO:0000256" key="1">
    <source>
        <dbReference type="SAM" id="Phobius"/>
    </source>
</evidence>
<feature type="transmembrane region" description="Helical" evidence="1">
    <location>
        <begin position="79"/>
        <end position="98"/>
    </location>
</feature>
<dbReference type="PANTHER" id="PTHR11360">
    <property type="entry name" value="MONOCARBOXYLATE TRANSPORTER"/>
    <property type="match status" value="1"/>
</dbReference>
<keyword evidence="1" id="KW-0472">Membrane</keyword>
<accession>A0A1I7W426</accession>
<dbReference type="WBParaSite" id="EN70_939">
    <property type="protein sequence ID" value="EN70_939"/>
    <property type="gene ID" value="EN70_939"/>
</dbReference>
<dbReference type="GO" id="GO:0008028">
    <property type="term" value="F:monocarboxylic acid transmembrane transporter activity"/>
    <property type="evidence" value="ECO:0007669"/>
    <property type="project" value="TreeGrafter"/>
</dbReference>
<protein>
    <submittedName>
        <fullName evidence="3">Monocarboxylate transporter 14</fullName>
    </submittedName>
</protein>
<name>A0A1I7W426_LOALO</name>
<reference evidence="3" key="2">
    <citation type="submission" date="2016-11" db="UniProtKB">
        <authorList>
            <consortium name="WormBaseParasite"/>
        </authorList>
    </citation>
    <scope>IDENTIFICATION</scope>
</reference>
<dbReference type="SUPFAM" id="SSF103473">
    <property type="entry name" value="MFS general substrate transporter"/>
    <property type="match status" value="1"/>
</dbReference>
<organism evidence="2 3">
    <name type="scientific">Loa loa</name>
    <name type="common">Eye worm</name>
    <name type="synonym">Filaria loa</name>
    <dbReference type="NCBI Taxonomy" id="7209"/>
    <lineage>
        <taxon>Eukaryota</taxon>
        <taxon>Metazoa</taxon>
        <taxon>Ecdysozoa</taxon>
        <taxon>Nematoda</taxon>
        <taxon>Chromadorea</taxon>
        <taxon>Rhabditida</taxon>
        <taxon>Spirurina</taxon>
        <taxon>Spiruromorpha</taxon>
        <taxon>Filarioidea</taxon>
        <taxon>Onchocercidae</taxon>
        <taxon>Loa</taxon>
    </lineage>
</organism>
<evidence type="ECO:0000313" key="2">
    <source>
        <dbReference type="Proteomes" id="UP000095285"/>
    </source>
</evidence>